<dbReference type="AlphaFoldDB" id="A0A481SXR5"/>
<keyword evidence="5" id="KW-0547">Nucleotide-binding</keyword>
<evidence type="ECO:0000256" key="3">
    <source>
        <dbReference type="ARBA" id="ARBA00020256"/>
    </source>
</evidence>
<feature type="transmembrane region" description="Helical" evidence="11">
    <location>
        <begin position="19"/>
        <end position="36"/>
    </location>
</feature>
<evidence type="ECO:0000256" key="6">
    <source>
        <dbReference type="ARBA" id="ARBA00022824"/>
    </source>
</evidence>
<evidence type="ECO:0000256" key="1">
    <source>
        <dbReference type="ARBA" id="ARBA00004389"/>
    </source>
</evidence>
<proteinExistence type="evidence at transcript level"/>
<dbReference type="SUPFAM" id="SSF52540">
    <property type="entry name" value="P-loop containing nucleoside triphosphate hydrolases"/>
    <property type="match status" value="1"/>
</dbReference>
<evidence type="ECO:0000256" key="5">
    <source>
        <dbReference type="ARBA" id="ARBA00022741"/>
    </source>
</evidence>
<dbReference type="InterPro" id="IPR005225">
    <property type="entry name" value="Small_GTP-bd"/>
</dbReference>
<dbReference type="Pfam" id="PF09439">
    <property type="entry name" value="SRPRB"/>
    <property type="match status" value="1"/>
</dbReference>
<organism evidence="12">
    <name type="scientific">Essigella californica</name>
    <dbReference type="NCBI Taxonomy" id="759921"/>
    <lineage>
        <taxon>Eukaryota</taxon>
        <taxon>Metazoa</taxon>
        <taxon>Ecdysozoa</taxon>
        <taxon>Arthropoda</taxon>
        <taxon>Hexapoda</taxon>
        <taxon>Insecta</taxon>
        <taxon>Pterygota</taxon>
        <taxon>Neoptera</taxon>
        <taxon>Paraneoptera</taxon>
        <taxon>Hemiptera</taxon>
        <taxon>Sternorrhyncha</taxon>
        <taxon>Aphidomorpha</taxon>
        <taxon>Aphidoidea</taxon>
        <taxon>Aphididae</taxon>
        <taxon>Lachninae</taxon>
        <taxon>Essigella</taxon>
    </lineage>
</organism>
<dbReference type="PANTHER" id="PTHR46693:SF1">
    <property type="entry name" value="ADP-RIBOSYLATION FACTOR-LIKE PROTEIN 15"/>
    <property type="match status" value="1"/>
</dbReference>
<sequence>MSLNVTKAPGTDYFLTKEFLVALLVLLVTLALLFLWKKSRATKSDVLLVGLCDSGKTALFSYLSFNKPIQSFMSQVENVAEYQTKKNLLRLVDIPGHERVFPKYWDMYKMNSKGIMFVVDSVTVQTNICDVAELLYRVLTDDTIQSNKSKIMIVCNKQDKLMAKGAEVIKTLLENELDTLKLTKLSQLESIDGKKNKSLLGKKKKHFDFSHCPMPVDFAEIISANQDVVLEPVINWLEKIQ</sequence>
<dbReference type="PANTHER" id="PTHR46693">
    <property type="entry name" value="ADP-RIBOSYLATION FACTOR-LIKE PROTEIN 15"/>
    <property type="match status" value="1"/>
</dbReference>
<evidence type="ECO:0000256" key="7">
    <source>
        <dbReference type="ARBA" id="ARBA00022989"/>
    </source>
</evidence>
<keyword evidence="7 11" id="KW-1133">Transmembrane helix</keyword>
<dbReference type="InterPro" id="IPR019009">
    <property type="entry name" value="SRP_receptor_beta_su"/>
</dbReference>
<dbReference type="InterPro" id="IPR042292">
    <property type="entry name" value="ARL15"/>
</dbReference>
<keyword evidence="8" id="KW-0342">GTP-binding</keyword>
<comment type="similarity">
    <text evidence="2">Belongs to the SRP receptor beta subunit family.</text>
</comment>
<evidence type="ECO:0000313" key="12">
    <source>
        <dbReference type="EMBL" id="QBH73241.1"/>
    </source>
</evidence>
<dbReference type="CDD" id="cd04105">
    <property type="entry name" value="SR_beta"/>
    <property type="match status" value="1"/>
</dbReference>
<keyword evidence="6" id="KW-0256">Endoplasmic reticulum</keyword>
<comment type="subcellular location">
    <subcellularLocation>
        <location evidence="1">Endoplasmic reticulum membrane</location>
        <topology evidence="1">Single-pass membrane protein</topology>
    </subcellularLocation>
</comment>
<dbReference type="NCBIfam" id="TIGR00231">
    <property type="entry name" value="small_GTP"/>
    <property type="match status" value="1"/>
</dbReference>
<dbReference type="GO" id="GO:0005525">
    <property type="term" value="F:GTP binding"/>
    <property type="evidence" value="ECO:0007669"/>
    <property type="project" value="UniProtKB-KW"/>
</dbReference>
<dbReference type="Gene3D" id="3.40.50.300">
    <property type="entry name" value="P-loop containing nucleotide triphosphate hydrolases"/>
    <property type="match status" value="1"/>
</dbReference>
<evidence type="ECO:0000256" key="8">
    <source>
        <dbReference type="ARBA" id="ARBA00023134"/>
    </source>
</evidence>
<accession>A0A481SXR5</accession>
<evidence type="ECO:0000256" key="10">
    <source>
        <dbReference type="ARBA" id="ARBA00023170"/>
    </source>
</evidence>
<reference evidence="12" key="1">
    <citation type="journal article" date="2019" name="Sci. Rep.">
        <title>No signal of deleterious mutation accumulation in conserved gene sequences of extant asexual hexapods.</title>
        <authorList>
            <person name="Brandt A."/>
            <person name="Bast J."/>
            <person name="Scheu S."/>
            <person name="Meusemann K."/>
            <person name="Donath A."/>
            <person name="Schuette K."/>
            <person name="Machida R."/>
            <person name="Kraaijeveld K."/>
        </authorList>
    </citation>
    <scope>NUCLEOTIDE SEQUENCE</scope>
    <source>
        <strain evidence="12">OG8442</strain>
    </source>
</reference>
<keyword evidence="4 11" id="KW-0812">Transmembrane</keyword>
<evidence type="ECO:0000256" key="2">
    <source>
        <dbReference type="ARBA" id="ARBA00005619"/>
    </source>
</evidence>
<protein>
    <recommendedName>
        <fullName evidence="3">Signal recognition particle receptor subunit beta</fullName>
    </recommendedName>
</protein>
<evidence type="ECO:0000256" key="11">
    <source>
        <dbReference type="SAM" id="Phobius"/>
    </source>
</evidence>
<evidence type="ECO:0000256" key="9">
    <source>
        <dbReference type="ARBA" id="ARBA00023136"/>
    </source>
</evidence>
<name>A0A481SXR5_9HEMI</name>
<dbReference type="GO" id="GO:0005789">
    <property type="term" value="C:endoplasmic reticulum membrane"/>
    <property type="evidence" value="ECO:0007669"/>
    <property type="project" value="UniProtKB-SubCell"/>
</dbReference>
<evidence type="ECO:0000256" key="4">
    <source>
        <dbReference type="ARBA" id="ARBA00022692"/>
    </source>
</evidence>
<keyword evidence="10" id="KW-0675">Receptor</keyword>
<keyword evidence="9 11" id="KW-0472">Membrane</keyword>
<dbReference type="EMBL" id="MH637851">
    <property type="protein sequence ID" value="QBH73241.1"/>
    <property type="molecule type" value="mRNA"/>
</dbReference>
<dbReference type="InterPro" id="IPR027417">
    <property type="entry name" value="P-loop_NTPase"/>
</dbReference>